<keyword evidence="10" id="KW-0326">Glycosidase</keyword>
<dbReference type="Pfam" id="PF00150">
    <property type="entry name" value="Cellulase"/>
    <property type="match status" value="1"/>
</dbReference>
<comment type="caution">
    <text evidence="19">The sequence shown here is derived from an EMBL/GenBank/DDBJ whole genome shotgun (WGS) entry which is preliminary data.</text>
</comment>
<feature type="domain" description="Glycoside hydrolase family 5" evidence="18">
    <location>
        <begin position="350"/>
        <end position="592"/>
    </location>
</feature>
<dbReference type="PANTHER" id="PTHR31297">
    <property type="entry name" value="GLUCAN ENDO-1,6-BETA-GLUCOSIDASE B"/>
    <property type="match status" value="1"/>
</dbReference>
<accession>A0ABY6TPE9</accession>
<evidence type="ECO:0000313" key="20">
    <source>
        <dbReference type="Proteomes" id="UP000766486"/>
    </source>
</evidence>
<sequence>MPRESRESARRASHSRQHRDESSRRREHRRKKSESRPRETDSEESREERRQRREARAAKEAREARRQERRSKALSEDALSQLEKENARQKRHAERSDRKKKARRADYSPVEQEPRLTLDEDRDDDRKREKKKKKKRVVSGAVMEEGRSQGLRGGSGKDDWRWSDQSFEKQDYYLKKEPKEDKKKKKKKKLWIIIGCSVVALIIIIVVAVVVSQKNKHSDDSGGSSSSSSSLNDKDRNSVPDKWKNTYLDPWYWQTTQDFNTTFTDEMVGDLPVMGLFSSWDDSKRANENVPALNEDWGSYGDRPARGVNVGGWLNLEPFITPSLFNYDSKLGIIDEWTLCQHYGSSAESQMEKHYNSFITESTFQDIANAGFDHVRIPFGYWAVQLNDGDPYVFRISWRYLLRGIEYARKYGLRVNLDVHGLPGSQNGWNHSGRYGTIGWLNGTDGAANGQRSLDMHDKLSKFFAQDRYKNIITHYGLANEPKMTELDTNTVVQWTEKAYKLVRDNGIKALVIFGDGFMGLENWQGKMTGNSDLVLDVHQYVIFNNDQLVFTRQKKVQYACDGWTEQTEISMNTSTGYGPTLFAEWSQSDTDCARYLNGIGQGTRWEGTLASVDGPKCPTKNKACTCSESNADPTNYSSDYKKFLQMFAEAQMHSFEKGWGWWYWTWKTESTVLWSYELALKAGIMPTKAYKRDFNCDSTVPSFGGK</sequence>
<evidence type="ECO:0000256" key="7">
    <source>
        <dbReference type="ARBA" id="ARBA00022989"/>
    </source>
</evidence>
<feature type="compositionally biased region" description="Basic and acidic residues" evidence="16">
    <location>
        <begin position="1"/>
        <end position="10"/>
    </location>
</feature>
<keyword evidence="11" id="KW-0961">Cell wall biogenesis/degradation</keyword>
<evidence type="ECO:0000256" key="13">
    <source>
        <dbReference type="ARBA" id="ARBA00037126"/>
    </source>
</evidence>
<keyword evidence="8 17" id="KW-0472">Membrane</keyword>
<keyword evidence="5" id="KW-0378">Hydrolase</keyword>
<evidence type="ECO:0000256" key="4">
    <source>
        <dbReference type="ARBA" id="ARBA00022692"/>
    </source>
</evidence>
<evidence type="ECO:0000259" key="18">
    <source>
        <dbReference type="Pfam" id="PF00150"/>
    </source>
</evidence>
<evidence type="ECO:0000256" key="17">
    <source>
        <dbReference type="SAM" id="Phobius"/>
    </source>
</evidence>
<evidence type="ECO:0000256" key="10">
    <source>
        <dbReference type="ARBA" id="ARBA00023295"/>
    </source>
</evidence>
<reference evidence="19 20" key="1">
    <citation type="submission" date="2019-06" db="EMBL/GenBank/DDBJ databases">
        <authorList>
            <person name="Broberg M."/>
        </authorList>
    </citation>
    <scope>NUCLEOTIDE SEQUENCE [LARGE SCALE GENOMIC DNA]</scope>
</reference>
<evidence type="ECO:0000256" key="15">
    <source>
        <dbReference type="ARBA" id="ARBA00041260"/>
    </source>
</evidence>
<comment type="function">
    <text evidence="13">Glucosidase involved in the degradation of cellulosic biomass. Active on lichenan.</text>
</comment>
<comment type="subcellular location">
    <subcellularLocation>
        <location evidence="1">Cell membrane</location>
        <topology evidence="1">Single-pass type II membrane protein</topology>
    </subcellularLocation>
</comment>
<proteinExistence type="inferred from homology"/>
<organism evidence="19 20">
    <name type="scientific">Bionectria ochroleuca</name>
    <name type="common">Gliocladium roseum</name>
    <dbReference type="NCBI Taxonomy" id="29856"/>
    <lineage>
        <taxon>Eukaryota</taxon>
        <taxon>Fungi</taxon>
        <taxon>Dikarya</taxon>
        <taxon>Ascomycota</taxon>
        <taxon>Pezizomycotina</taxon>
        <taxon>Sordariomycetes</taxon>
        <taxon>Hypocreomycetidae</taxon>
        <taxon>Hypocreales</taxon>
        <taxon>Bionectriaceae</taxon>
        <taxon>Clonostachys</taxon>
    </lineage>
</organism>
<feature type="region of interest" description="Disordered" evidence="16">
    <location>
        <begin position="215"/>
        <end position="237"/>
    </location>
</feature>
<keyword evidence="6" id="KW-0735">Signal-anchor</keyword>
<keyword evidence="9" id="KW-0325">Glycoprotein</keyword>
<evidence type="ECO:0000256" key="8">
    <source>
        <dbReference type="ARBA" id="ARBA00023136"/>
    </source>
</evidence>
<keyword evidence="4 17" id="KW-0812">Transmembrane</keyword>
<dbReference type="PANTHER" id="PTHR31297:SF34">
    <property type="entry name" value="GLUCAN 1,3-BETA-GLUCOSIDASE 2"/>
    <property type="match status" value="1"/>
</dbReference>
<evidence type="ECO:0000256" key="6">
    <source>
        <dbReference type="ARBA" id="ARBA00022968"/>
    </source>
</evidence>
<evidence type="ECO:0000256" key="12">
    <source>
        <dbReference type="ARBA" id="ARBA00036824"/>
    </source>
</evidence>
<feature type="compositionally biased region" description="Basic residues" evidence="16">
    <location>
        <begin position="89"/>
        <end position="103"/>
    </location>
</feature>
<dbReference type="Proteomes" id="UP000766486">
    <property type="component" value="Unassembled WGS sequence"/>
</dbReference>
<gene>
    <name evidence="19" type="ORF">CLO192961_LOCUS9302</name>
</gene>
<keyword evidence="3" id="KW-1003">Cell membrane</keyword>
<evidence type="ECO:0000313" key="19">
    <source>
        <dbReference type="EMBL" id="VUC19988.1"/>
    </source>
</evidence>
<dbReference type="EMBL" id="CABFNS010000021">
    <property type="protein sequence ID" value="VUC19988.1"/>
    <property type="molecule type" value="Genomic_DNA"/>
</dbReference>
<evidence type="ECO:0000256" key="5">
    <source>
        <dbReference type="ARBA" id="ARBA00022801"/>
    </source>
</evidence>
<dbReference type="InterPro" id="IPR050386">
    <property type="entry name" value="Glycosyl_hydrolase_5"/>
</dbReference>
<feature type="transmembrane region" description="Helical" evidence="17">
    <location>
        <begin position="190"/>
        <end position="211"/>
    </location>
</feature>
<protein>
    <recommendedName>
        <fullName evidence="14">glucan 1,3-beta-glucosidase</fullName>
        <ecNumber evidence="14">3.2.1.58</ecNumber>
    </recommendedName>
    <alternativeName>
        <fullName evidence="15">Exo-1,3-beta-glucanase D</fullName>
    </alternativeName>
</protein>
<evidence type="ECO:0000256" key="1">
    <source>
        <dbReference type="ARBA" id="ARBA00004401"/>
    </source>
</evidence>
<evidence type="ECO:0000256" key="11">
    <source>
        <dbReference type="ARBA" id="ARBA00023316"/>
    </source>
</evidence>
<evidence type="ECO:0000256" key="3">
    <source>
        <dbReference type="ARBA" id="ARBA00022475"/>
    </source>
</evidence>
<evidence type="ECO:0000256" key="9">
    <source>
        <dbReference type="ARBA" id="ARBA00023180"/>
    </source>
</evidence>
<dbReference type="InterPro" id="IPR001547">
    <property type="entry name" value="Glyco_hydro_5"/>
</dbReference>
<feature type="compositionally biased region" description="Basic and acidic residues" evidence="16">
    <location>
        <begin position="112"/>
        <end position="127"/>
    </location>
</feature>
<dbReference type="EC" id="3.2.1.58" evidence="14"/>
<name>A0ABY6TPE9_BIOOC</name>
<feature type="compositionally biased region" description="Basic and acidic residues" evidence="16">
    <location>
        <begin position="46"/>
        <end position="75"/>
    </location>
</feature>
<keyword evidence="20" id="KW-1185">Reference proteome</keyword>
<evidence type="ECO:0000256" key="14">
    <source>
        <dbReference type="ARBA" id="ARBA00038929"/>
    </source>
</evidence>
<comment type="similarity">
    <text evidence="2">Belongs to the glycosyl hydrolase 5 (cellulase A) family.</text>
</comment>
<evidence type="ECO:0000256" key="2">
    <source>
        <dbReference type="ARBA" id="ARBA00005641"/>
    </source>
</evidence>
<comment type="catalytic activity">
    <reaction evidence="12">
        <text>Successive hydrolysis of beta-D-glucose units from the non-reducing ends of (1-&gt;3)-beta-D-glucans, releasing alpha-glucose.</text>
        <dbReference type="EC" id="3.2.1.58"/>
    </reaction>
</comment>
<dbReference type="SUPFAM" id="SSF51445">
    <property type="entry name" value="(Trans)glycosidases"/>
    <property type="match status" value="1"/>
</dbReference>
<dbReference type="Gene3D" id="3.20.20.80">
    <property type="entry name" value="Glycosidases"/>
    <property type="match status" value="1"/>
</dbReference>
<feature type="compositionally biased region" description="Basic residues" evidence="16">
    <location>
        <begin position="128"/>
        <end position="137"/>
    </location>
</feature>
<keyword evidence="7 17" id="KW-1133">Transmembrane helix</keyword>
<feature type="region of interest" description="Disordered" evidence="16">
    <location>
        <begin position="1"/>
        <end position="162"/>
    </location>
</feature>
<feature type="compositionally biased region" description="Low complexity" evidence="16">
    <location>
        <begin position="221"/>
        <end position="230"/>
    </location>
</feature>
<evidence type="ECO:0000256" key="16">
    <source>
        <dbReference type="SAM" id="MobiDB-lite"/>
    </source>
</evidence>
<dbReference type="InterPro" id="IPR017853">
    <property type="entry name" value="GH"/>
</dbReference>